<evidence type="ECO:0000256" key="3">
    <source>
        <dbReference type="RuleBase" id="RU003616"/>
    </source>
</evidence>
<comment type="caution">
    <text evidence="5">The sequence shown here is derived from an EMBL/GenBank/DDBJ whole genome shotgun (WGS) entry which is preliminary data.</text>
</comment>
<dbReference type="PANTHER" id="PTHR11527">
    <property type="entry name" value="HEAT-SHOCK PROTEIN 20 FAMILY MEMBER"/>
    <property type="match status" value="1"/>
</dbReference>
<dbReference type="InterPro" id="IPR002068">
    <property type="entry name" value="A-crystallin/Hsp20_dom"/>
</dbReference>
<dbReference type="Gene3D" id="2.60.40.790">
    <property type="match status" value="1"/>
</dbReference>
<name>A0ABD1WGI5_9LAMI</name>
<keyword evidence="1 5" id="KW-0346">Stress response</keyword>
<dbReference type="AlphaFoldDB" id="A0ABD1WGI5"/>
<evidence type="ECO:0000259" key="4">
    <source>
        <dbReference type="PROSITE" id="PS01031"/>
    </source>
</evidence>
<evidence type="ECO:0000313" key="5">
    <source>
        <dbReference type="EMBL" id="KAL2548805.1"/>
    </source>
</evidence>
<sequence>MLVARSSTTIVAKQMAEKLGNHCCCRAARHPHCGCRDGNHTCLASRQPHCGCGASRLAVEMIGNHSVVVEPQCGERSKEQEEKNDKWHRVERSSGKFLRRFRMPENAKTDQVKASMENGVLTVIVPKEEVKKPESIRASKLQYDDPPSLTAFLASFAIFSALSKNSSFLSSIISLTTFSIISLSQVASTSSKGNTVTQSNINHASESLIQAREEAHYHMFNYSQDAQYQPHLPGYGDNLVPTYGSSHPFMSMNPLVRQLEEQMLRNLLANPTFHLPHNQYDR</sequence>
<reference evidence="6" key="1">
    <citation type="submission" date="2024-07" db="EMBL/GenBank/DDBJ databases">
        <title>Two chromosome-level genome assemblies of Korean endemic species Abeliophyllum distichum and Forsythia ovata (Oleaceae).</title>
        <authorList>
            <person name="Jang H."/>
        </authorList>
    </citation>
    <scope>NUCLEOTIDE SEQUENCE [LARGE SCALE GENOMIC DNA]</scope>
</reference>
<evidence type="ECO:0000256" key="2">
    <source>
        <dbReference type="PROSITE-ProRule" id="PRU00285"/>
    </source>
</evidence>
<keyword evidence="6" id="KW-1185">Reference proteome</keyword>
<dbReference type="InterPro" id="IPR008978">
    <property type="entry name" value="HSP20-like_chaperone"/>
</dbReference>
<dbReference type="SUPFAM" id="SSF49764">
    <property type="entry name" value="HSP20-like chaperones"/>
    <property type="match status" value="1"/>
</dbReference>
<protein>
    <submittedName>
        <fullName evidence="5">Heat shock protein 1</fullName>
    </submittedName>
</protein>
<dbReference type="EMBL" id="JBFOLJ010000003">
    <property type="protein sequence ID" value="KAL2548805.1"/>
    <property type="molecule type" value="Genomic_DNA"/>
</dbReference>
<comment type="similarity">
    <text evidence="2 3">Belongs to the small heat shock protein (HSP20) family.</text>
</comment>
<accession>A0ABD1WGI5</accession>
<dbReference type="InterPro" id="IPR031107">
    <property type="entry name" value="Small_HSP"/>
</dbReference>
<organism evidence="5 6">
    <name type="scientific">Forsythia ovata</name>
    <dbReference type="NCBI Taxonomy" id="205694"/>
    <lineage>
        <taxon>Eukaryota</taxon>
        <taxon>Viridiplantae</taxon>
        <taxon>Streptophyta</taxon>
        <taxon>Embryophyta</taxon>
        <taxon>Tracheophyta</taxon>
        <taxon>Spermatophyta</taxon>
        <taxon>Magnoliopsida</taxon>
        <taxon>eudicotyledons</taxon>
        <taxon>Gunneridae</taxon>
        <taxon>Pentapetalae</taxon>
        <taxon>asterids</taxon>
        <taxon>lamiids</taxon>
        <taxon>Lamiales</taxon>
        <taxon>Oleaceae</taxon>
        <taxon>Forsythieae</taxon>
        <taxon>Forsythia</taxon>
    </lineage>
</organism>
<gene>
    <name evidence="5" type="ORF">Fot_10335</name>
</gene>
<evidence type="ECO:0000256" key="1">
    <source>
        <dbReference type="ARBA" id="ARBA00023016"/>
    </source>
</evidence>
<dbReference type="Pfam" id="PF00011">
    <property type="entry name" value="HSP20"/>
    <property type="match status" value="1"/>
</dbReference>
<dbReference type="Proteomes" id="UP001604277">
    <property type="component" value="Unassembled WGS sequence"/>
</dbReference>
<evidence type="ECO:0000313" key="6">
    <source>
        <dbReference type="Proteomes" id="UP001604277"/>
    </source>
</evidence>
<feature type="domain" description="SHSP" evidence="4">
    <location>
        <begin position="1"/>
        <end position="144"/>
    </location>
</feature>
<proteinExistence type="inferred from homology"/>
<dbReference type="PROSITE" id="PS01031">
    <property type="entry name" value="SHSP"/>
    <property type="match status" value="1"/>
</dbReference>